<evidence type="ECO:0000256" key="4">
    <source>
        <dbReference type="SAM" id="Phobius"/>
    </source>
</evidence>
<dbReference type="Gene3D" id="3.30.565.10">
    <property type="entry name" value="Histidine kinase-like ATPase, C-terminal domain"/>
    <property type="match status" value="1"/>
</dbReference>
<sequence length="463" mass="48130">MPTLILPSAEAWNRHPRRAVLTGTCAALAAVLEISPALLRGACAISAVLTCTLLPVIAVEDLSYPGHIGVTRGMLLLAAAPLVAYVLAWATLPGDDALQRRRAMAAVLSPIAGRPAQSANAPLAGARPQPLLLLRWLCLAAASGLVVAVLVMGAFGPAMAAISSWYGIALHLLAFCLAVPAAGLVLGLLPLSLLDAARAEGAARVPLPAIAALALALAALALGALAVVGVSFGPGAMIGTAIVIAGTALLASLLVIPWGRHLWRAVREEAGERALVQQRSEFTAHLHDSVLQTLTVLQRPGTEPATVRHLARQQERELRRWLYRAGAAEPGAPEDLRGAVEALAAELEDLHGMDVHAVVVGDAPVTEDLRPLLAALREAASNACRHGRDGVDLFVDVDAARVEAFVRDRGPGFDLDSVPPDRLGVRESIIGRMRRAGGSAQVHPGPGGGTEVALLLPRGRRTA</sequence>
<keyword evidence="2" id="KW-0418">Kinase</keyword>
<gene>
    <name evidence="5" type="ORF">Bequi_01870</name>
</gene>
<keyword evidence="4" id="KW-0472">Membrane</keyword>
<keyword evidence="4" id="KW-0812">Transmembrane</keyword>
<dbReference type="InterPro" id="IPR036890">
    <property type="entry name" value="HATPase_C_sf"/>
</dbReference>
<keyword evidence="1" id="KW-0808">Transferase</keyword>
<comment type="caution">
    <text evidence="5">The sequence shown here is derived from an EMBL/GenBank/DDBJ whole genome shotgun (WGS) entry which is preliminary data.</text>
</comment>
<dbReference type="Proteomes" id="UP001203761">
    <property type="component" value="Unassembled WGS sequence"/>
</dbReference>
<keyword evidence="3" id="KW-0902">Two-component regulatory system</keyword>
<evidence type="ECO:0000256" key="1">
    <source>
        <dbReference type="ARBA" id="ARBA00022679"/>
    </source>
</evidence>
<dbReference type="PANTHER" id="PTHR24421">
    <property type="entry name" value="NITRATE/NITRITE SENSOR PROTEIN NARX-RELATED"/>
    <property type="match status" value="1"/>
</dbReference>
<keyword evidence="4" id="KW-1133">Transmembrane helix</keyword>
<feature type="transmembrane region" description="Helical" evidence="4">
    <location>
        <begin position="74"/>
        <end position="92"/>
    </location>
</feature>
<dbReference type="PANTHER" id="PTHR24421:SF61">
    <property type="entry name" value="OXYGEN SENSOR HISTIDINE KINASE NREB"/>
    <property type="match status" value="1"/>
</dbReference>
<reference evidence="5" key="1">
    <citation type="submission" date="2022-02" db="EMBL/GenBank/DDBJ databases">
        <authorList>
            <person name="Lee M."/>
            <person name="Kim S.-J."/>
            <person name="Jung M.-Y."/>
        </authorList>
    </citation>
    <scope>NUCLEOTIDE SEQUENCE</scope>
    <source>
        <strain evidence="5">JHP9</strain>
    </source>
</reference>
<feature type="transmembrane region" description="Helical" evidence="4">
    <location>
        <begin position="236"/>
        <end position="258"/>
    </location>
</feature>
<evidence type="ECO:0000313" key="5">
    <source>
        <dbReference type="EMBL" id="MCL6422149.1"/>
    </source>
</evidence>
<feature type="transmembrane region" description="Helical" evidence="4">
    <location>
        <begin position="205"/>
        <end position="230"/>
    </location>
</feature>
<feature type="transmembrane region" description="Helical" evidence="4">
    <location>
        <begin position="168"/>
        <end position="193"/>
    </location>
</feature>
<keyword evidence="6" id="KW-1185">Reference proteome</keyword>
<dbReference type="EMBL" id="JAKNCJ010000001">
    <property type="protein sequence ID" value="MCL6422149.1"/>
    <property type="molecule type" value="Genomic_DNA"/>
</dbReference>
<protein>
    <recommendedName>
        <fullName evidence="7">Histidine kinase</fullName>
    </recommendedName>
</protein>
<evidence type="ECO:0000256" key="2">
    <source>
        <dbReference type="ARBA" id="ARBA00022777"/>
    </source>
</evidence>
<proteinExistence type="predicted"/>
<feature type="transmembrane region" description="Helical" evidence="4">
    <location>
        <begin position="136"/>
        <end position="162"/>
    </location>
</feature>
<dbReference type="InterPro" id="IPR050482">
    <property type="entry name" value="Sensor_HK_TwoCompSys"/>
</dbReference>
<organism evidence="5 6">
    <name type="scientific">Brachybacterium equifaecis</name>
    <dbReference type="NCBI Taxonomy" id="2910770"/>
    <lineage>
        <taxon>Bacteria</taxon>
        <taxon>Bacillati</taxon>
        <taxon>Actinomycetota</taxon>
        <taxon>Actinomycetes</taxon>
        <taxon>Micrococcales</taxon>
        <taxon>Dermabacteraceae</taxon>
        <taxon>Brachybacterium</taxon>
    </lineage>
</organism>
<dbReference type="SUPFAM" id="SSF55874">
    <property type="entry name" value="ATPase domain of HSP90 chaperone/DNA topoisomerase II/histidine kinase"/>
    <property type="match status" value="1"/>
</dbReference>
<accession>A0ABT0QYR0</accession>
<evidence type="ECO:0008006" key="7">
    <source>
        <dbReference type="Google" id="ProtNLM"/>
    </source>
</evidence>
<evidence type="ECO:0000313" key="6">
    <source>
        <dbReference type="Proteomes" id="UP001203761"/>
    </source>
</evidence>
<name>A0ABT0QYR0_9MICO</name>
<dbReference type="RefSeq" id="WP_249736306.1">
    <property type="nucleotide sequence ID" value="NZ_JAKNCJ010000001.1"/>
</dbReference>
<evidence type="ECO:0000256" key="3">
    <source>
        <dbReference type="ARBA" id="ARBA00023012"/>
    </source>
</evidence>